<protein>
    <submittedName>
        <fullName evidence="1">Uncharacterized protein</fullName>
    </submittedName>
</protein>
<keyword evidence="2" id="KW-1185">Reference proteome</keyword>
<dbReference type="Pfam" id="PF03564">
    <property type="entry name" value="DUF1759"/>
    <property type="match status" value="1"/>
</dbReference>
<comment type="caution">
    <text evidence="1">The sequence shown here is derived from an EMBL/GenBank/DDBJ whole genome shotgun (WGS) entry which is preliminary data.</text>
</comment>
<evidence type="ECO:0000313" key="1">
    <source>
        <dbReference type="EMBL" id="KAK9969697.1"/>
    </source>
</evidence>
<dbReference type="PANTHER" id="PTHR47331:SF5">
    <property type="entry name" value="RIBONUCLEASE H"/>
    <property type="match status" value="1"/>
</dbReference>
<sequence>MAAAYGIPRPTLPVFESGTESDFALLKLALDNLLSHHTHISEQYKYQVLLSHLKFASAQQLAKAYMHHPQPYTAALQALQEKYGQPRQLVQAELGAIMSTPPLRMGDTNAFDSFALSVQSLVGMLRTLEGQNGYELMCGSHVDRLLGKMPPAYRDGFVEYCLSHGILQTGTDRTYTLPDLAAWLQTKSQAKILPEQCLW</sequence>
<proteinExistence type="predicted"/>
<dbReference type="PANTHER" id="PTHR47331">
    <property type="entry name" value="PHD-TYPE DOMAIN-CONTAINING PROTEIN"/>
    <property type="match status" value="1"/>
</dbReference>
<name>A0AAW2AAW1_CULAL</name>
<dbReference type="InterPro" id="IPR005312">
    <property type="entry name" value="DUF1759"/>
</dbReference>
<accession>A0AAW2AAW1</accession>
<gene>
    <name evidence="1" type="ORF">ABG768_027849</name>
</gene>
<organism evidence="1 2">
    <name type="scientific">Culter alburnus</name>
    <name type="common">Topmouth culter</name>
    <dbReference type="NCBI Taxonomy" id="194366"/>
    <lineage>
        <taxon>Eukaryota</taxon>
        <taxon>Metazoa</taxon>
        <taxon>Chordata</taxon>
        <taxon>Craniata</taxon>
        <taxon>Vertebrata</taxon>
        <taxon>Euteleostomi</taxon>
        <taxon>Actinopterygii</taxon>
        <taxon>Neopterygii</taxon>
        <taxon>Teleostei</taxon>
        <taxon>Ostariophysi</taxon>
        <taxon>Cypriniformes</taxon>
        <taxon>Xenocyprididae</taxon>
        <taxon>Xenocypridinae</taxon>
        <taxon>Culter</taxon>
    </lineage>
</organism>
<evidence type="ECO:0000313" key="2">
    <source>
        <dbReference type="Proteomes" id="UP001479290"/>
    </source>
</evidence>
<dbReference type="EMBL" id="JAWDJR010000009">
    <property type="protein sequence ID" value="KAK9969697.1"/>
    <property type="molecule type" value="Genomic_DNA"/>
</dbReference>
<dbReference type="Proteomes" id="UP001479290">
    <property type="component" value="Unassembled WGS sequence"/>
</dbReference>
<reference evidence="1 2" key="1">
    <citation type="submission" date="2024-05" db="EMBL/GenBank/DDBJ databases">
        <title>A high-quality chromosomal-level genome assembly of Topmouth culter (Culter alburnus).</title>
        <authorList>
            <person name="Zhao H."/>
        </authorList>
    </citation>
    <scope>NUCLEOTIDE SEQUENCE [LARGE SCALE GENOMIC DNA]</scope>
    <source>
        <strain evidence="1">CATC2023</strain>
        <tissue evidence="1">Muscle</tissue>
    </source>
</reference>
<dbReference type="AlphaFoldDB" id="A0AAW2AAW1"/>